<sequence length="219" mass="24666">MDGEIACVDPATGISDFEAVMTRFQAKKADMIDRLQRTLPVTFVVFDILQYKGRDLRKLPLTERKAILSSLTLPGPSFGVVPFIEGAGEELFEQVRAWGMEGMVGKRKNSRYVSRRSDAWQKVINWSYAEVFITGYRKDELGWLTAVLDGSGKLRPTGIIEHGPGPKEKKAFYGVSKGIVSGEDKNFVYLEPLIRAEVKMRNWTKAGLLRSPVFTRFIV</sequence>
<comment type="catalytic activity">
    <reaction evidence="1">
        <text>ATP + (deoxyribonucleotide)n-3'-hydroxyl + 5'-phospho-(deoxyribonucleotide)m = (deoxyribonucleotide)n+m + AMP + diphosphate.</text>
        <dbReference type="EC" id="6.5.1.1"/>
    </reaction>
</comment>
<dbReference type="PROSITE" id="PS50160">
    <property type="entry name" value="DNA_LIGASE_A3"/>
    <property type="match status" value="1"/>
</dbReference>
<name>A0A839U0A9_9BACL</name>
<dbReference type="SUPFAM" id="SSF56091">
    <property type="entry name" value="DNA ligase/mRNA capping enzyme, catalytic domain"/>
    <property type="match status" value="1"/>
</dbReference>
<dbReference type="GO" id="GO:0006310">
    <property type="term" value="P:DNA recombination"/>
    <property type="evidence" value="ECO:0007669"/>
    <property type="project" value="InterPro"/>
</dbReference>
<dbReference type="EC" id="6.5.1.6" evidence="3"/>
<dbReference type="InterPro" id="IPR012310">
    <property type="entry name" value="DNA_ligase_ATP-dep_cent"/>
</dbReference>
<gene>
    <name evidence="3" type="ORF">FHS19_006868</name>
</gene>
<evidence type="ECO:0000313" key="4">
    <source>
        <dbReference type="Proteomes" id="UP000517523"/>
    </source>
</evidence>
<dbReference type="Pfam" id="PF01068">
    <property type="entry name" value="DNA_ligase_A_M"/>
    <property type="match status" value="1"/>
</dbReference>
<organism evidence="3 4">
    <name type="scientific">Paenibacillus rhizosphaerae</name>
    <dbReference type="NCBI Taxonomy" id="297318"/>
    <lineage>
        <taxon>Bacteria</taxon>
        <taxon>Bacillati</taxon>
        <taxon>Bacillota</taxon>
        <taxon>Bacilli</taxon>
        <taxon>Bacillales</taxon>
        <taxon>Paenibacillaceae</taxon>
        <taxon>Paenibacillus</taxon>
    </lineage>
</organism>
<dbReference type="GO" id="GO:0006281">
    <property type="term" value="P:DNA repair"/>
    <property type="evidence" value="ECO:0007669"/>
    <property type="project" value="InterPro"/>
</dbReference>
<reference evidence="3 4" key="1">
    <citation type="submission" date="2020-08" db="EMBL/GenBank/DDBJ databases">
        <title>Genomic Encyclopedia of Type Strains, Phase III (KMG-III): the genomes of soil and plant-associated and newly described type strains.</title>
        <authorList>
            <person name="Whitman W."/>
        </authorList>
    </citation>
    <scope>NUCLEOTIDE SEQUENCE [LARGE SCALE GENOMIC DNA]</scope>
    <source>
        <strain evidence="3 4">CECT 5831</strain>
    </source>
</reference>
<evidence type="ECO:0000259" key="2">
    <source>
        <dbReference type="PROSITE" id="PS50160"/>
    </source>
</evidence>
<comment type="caution">
    <text evidence="3">The sequence shown here is derived from an EMBL/GenBank/DDBJ whole genome shotgun (WGS) entry which is preliminary data.</text>
</comment>
<dbReference type="SUPFAM" id="SSF50249">
    <property type="entry name" value="Nucleic acid-binding proteins"/>
    <property type="match status" value="1"/>
</dbReference>
<keyword evidence="3" id="KW-0436">Ligase</keyword>
<feature type="domain" description="ATP-dependent DNA ligase family profile" evidence="2">
    <location>
        <begin position="34"/>
        <end position="85"/>
    </location>
</feature>
<dbReference type="AlphaFoldDB" id="A0A839U0A9"/>
<proteinExistence type="predicted"/>
<dbReference type="GO" id="GO:0003910">
    <property type="term" value="F:DNA ligase (ATP) activity"/>
    <property type="evidence" value="ECO:0007669"/>
    <property type="project" value="UniProtKB-EC"/>
</dbReference>
<evidence type="ECO:0000256" key="1">
    <source>
        <dbReference type="ARBA" id="ARBA00034003"/>
    </source>
</evidence>
<dbReference type="EMBL" id="JACHXJ010000012">
    <property type="protein sequence ID" value="MBB3132141.1"/>
    <property type="molecule type" value="Genomic_DNA"/>
</dbReference>
<evidence type="ECO:0000313" key="3">
    <source>
        <dbReference type="EMBL" id="MBB3132141.1"/>
    </source>
</evidence>
<dbReference type="Gene3D" id="3.30.470.30">
    <property type="entry name" value="DNA ligase/mRNA capping enzyme"/>
    <property type="match status" value="1"/>
</dbReference>
<dbReference type="InterPro" id="IPR012340">
    <property type="entry name" value="NA-bd_OB-fold"/>
</dbReference>
<protein>
    <submittedName>
        <fullName evidence="3">DNA ligase-1</fullName>
        <ecNumber evidence="3">6.5.1.1</ecNumber>
        <ecNumber evidence="3">6.5.1.6</ecNumber>
        <ecNumber evidence="3">6.5.1.7</ecNumber>
    </submittedName>
</protein>
<dbReference type="GO" id="GO:0005524">
    <property type="term" value="F:ATP binding"/>
    <property type="evidence" value="ECO:0007669"/>
    <property type="project" value="InterPro"/>
</dbReference>
<dbReference type="EC" id="6.5.1.1" evidence="3"/>
<dbReference type="Proteomes" id="UP000517523">
    <property type="component" value="Unassembled WGS sequence"/>
</dbReference>
<accession>A0A839U0A9</accession>
<dbReference type="EC" id="6.5.1.7" evidence="3"/>
<dbReference type="Gene3D" id="2.40.50.140">
    <property type="entry name" value="Nucleic acid-binding proteins"/>
    <property type="match status" value="1"/>
</dbReference>